<dbReference type="PANTHER" id="PTHR11558:SF11">
    <property type="entry name" value="SPERMIDINE SYNTHASE"/>
    <property type="match status" value="1"/>
</dbReference>
<dbReference type="AlphaFoldDB" id="A0A1E8CJN1"/>
<dbReference type="RefSeq" id="WP_070116220.1">
    <property type="nucleotide sequence ID" value="NZ_MASR01000001.1"/>
</dbReference>
<dbReference type="Gene3D" id="2.30.140.10">
    <property type="entry name" value="Spermidine synthase, tetramerisation domain"/>
    <property type="match status" value="1"/>
</dbReference>
<dbReference type="EC" id="2.5.1.16" evidence="6"/>
<dbReference type="PANTHER" id="PTHR11558">
    <property type="entry name" value="SPERMIDINE/SPERMINE SYNTHASE"/>
    <property type="match status" value="1"/>
</dbReference>
<dbReference type="HAMAP" id="MF_00198">
    <property type="entry name" value="Spermidine_synth"/>
    <property type="match status" value="1"/>
</dbReference>
<evidence type="ECO:0000256" key="1">
    <source>
        <dbReference type="ARBA" id="ARBA00007867"/>
    </source>
</evidence>
<dbReference type="Pfam" id="PF01564">
    <property type="entry name" value="Spermine_synth"/>
    <property type="match status" value="1"/>
</dbReference>
<gene>
    <name evidence="6" type="primary">speE</name>
    <name evidence="11" type="ORF">PHACT_05205</name>
</gene>
<feature type="binding site" evidence="6">
    <location>
        <position position="107"/>
    </location>
    <ligand>
        <name>S-methyl-5'-thioadenosine</name>
        <dbReference type="ChEBI" id="CHEBI:17509"/>
    </ligand>
</feature>
<dbReference type="Proteomes" id="UP000175669">
    <property type="component" value="Unassembled WGS sequence"/>
</dbReference>
<dbReference type="InterPro" id="IPR001045">
    <property type="entry name" value="Spermi_synthase"/>
</dbReference>
<evidence type="ECO:0000313" key="12">
    <source>
        <dbReference type="Proteomes" id="UP000175669"/>
    </source>
</evidence>
<evidence type="ECO:0000256" key="3">
    <source>
        <dbReference type="ARBA" id="ARBA00022679"/>
    </source>
</evidence>
<dbReference type="FunFam" id="2.30.140.10:FF:000002">
    <property type="entry name" value="Polyamine aminopropyltransferase"/>
    <property type="match status" value="1"/>
</dbReference>
<dbReference type="InterPro" id="IPR035246">
    <property type="entry name" value="Spermidine_synt_N"/>
</dbReference>
<feature type="domain" description="PABS" evidence="10">
    <location>
        <begin position="8"/>
        <end position="237"/>
    </location>
</feature>
<comment type="catalytic activity">
    <reaction evidence="6 9">
        <text>S-adenosyl 3-(methylsulfanyl)propylamine + putrescine = S-methyl-5'-thioadenosine + spermidine + H(+)</text>
        <dbReference type="Rhea" id="RHEA:12721"/>
        <dbReference type="ChEBI" id="CHEBI:15378"/>
        <dbReference type="ChEBI" id="CHEBI:17509"/>
        <dbReference type="ChEBI" id="CHEBI:57443"/>
        <dbReference type="ChEBI" id="CHEBI:57834"/>
        <dbReference type="ChEBI" id="CHEBI:326268"/>
        <dbReference type="EC" id="2.5.1.16"/>
    </reaction>
</comment>
<protein>
    <recommendedName>
        <fullName evidence="6">Polyamine aminopropyltransferase</fullName>
    </recommendedName>
    <alternativeName>
        <fullName evidence="6">Putrescine aminopropyltransferase</fullName>
        <shortName evidence="6">PAPT</shortName>
    </alternativeName>
    <alternativeName>
        <fullName evidence="6">Spermidine synthase</fullName>
        <shortName evidence="6">SPDS</shortName>
        <shortName evidence="6">SPDSY</shortName>
        <ecNumber evidence="6">2.5.1.16</ecNumber>
    </alternativeName>
</protein>
<dbReference type="PROSITE" id="PS51006">
    <property type="entry name" value="PABS_2"/>
    <property type="match status" value="1"/>
</dbReference>
<evidence type="ECO:0000256" key="8">
    <source>
        <dbReference type="RuleBase" id="RU003836"/>
    </source>
</evidence>
<keyword evidence="3 6" id="KW-0808">Transferase</keyword>
<comment type="similarity">
    <text evidence="1 6 8">Belongs to the spermidine/spermine synthase family.</text>
</comment>
<dbReference type="PROSITE" id="PS01330">
    <property type="entry name" value="PABS_1"/>
    <property type="match status" value="1"/>
</dbReference>
<feature type="binding site" evidence="6">
    <location>
        <position position="87"/>
    </location>
    <ligand>
        <name>spermidine</name>
        <dbReference type="ChEBI" id="CHEBI:57834"/>
    </ligand>
</feature>
<dbReference type="InterPro" id="IPR030374">
    <property type="entry name" value="PABS"/>
</dbReference>
<dbReference type="CDD" id="cd02440">
    <property type="entry name" value="AdoMet_MTases"/>
    <property type="match status" value="1"/>
</dbReference>
<dbReference type="GO" id="GO:0008295">
    <property type="term" value="P:spermidine biosynthetic process"/>
    <property type="evidence" value="ECO:0007669"/>
    <property type="project" value="UniProtKB-UniRule"/>
</dbReference>
<keyword evidence="4 6" id="KW-0745">Spermidine biosynthesis</keyword>
<keyword evidence="5 6" id="KW-0620">Polyamine biosynthesis</keyword>
<comment type="pathway">
    <text evidence="6">Amine and polyamine biosynthesis; spermidine biosynthesis; spermidine from putrescine: step 1/1.</text>
</comment>
<dbReference type="STRING" id="1524254.PHACT_05205"/>
<feature type="binding site" evidence="6">
    <location>
        <position position="164"/>
    </location>
    <ligand>
        <name>S-methyl-5'-thioadenosine</name>
        <dbReference type="ChEBI" id="CHEBI:17509"/>
    </ligand>
</feature>
<feature type="binding site" evidence="6">
    <location>
        <position position="32"/>
    </location>
    <ligand>
        <name>S-methyl-5'-thioadenosine</name>
        <dbReference type="ChEBI" id="CHEBI:17509"/>
    </ligand>
</feature>
<dbReference type="Gene3D" id="3.40.50.150">
    <property type="entry name" value="Vaccinia Virus protein VP39"/>
    <property type="match status" value="1"/>
</dbReference>
<dbReference type="InterPro" id="IPR030373">
    <property type="entry name" value="PABS_CS"/>
</dbReference>
<dbReference type="NCBIfam" id="TIGR00417">
    <property type="entry name" value="speE"/>
    <property type="match status" value="1"/>
</dbReference>
<keyword evidence="2" id="KW-0963">Cytoplasm</keyword>
<feature type="binding site" evidence="6">
    <location>
        <begin position="157"/>
        <end position="160"/>
    </location>
    <ligand>
        <name>spermidine</name>
        <dbReference type="ChEBI" id="CHEBI:57834"/>
    </ligand>
</feature>
<reference evidence="12" key="1">
    <citation type="submission" date="2016-07" db="EMBL/GenBank/DDBJ databases">
        <authorList>
            <person name="Florea S."/>
            <person name="Webb J.S."/>
            <person name="Jaromczyk J."/>
            <person name="Schardl C.L."/>
        </authorList>
    </citation>
    <scope>NUCLEOTIDE SEQUENCE [LARGE SCALE GENOMIC DNA]</scope>
    <source>
        <strain evidence="12">KCTC 42131</strain>
    </source>
</reference>
<dbReference type="NCBIfam" id="NF002010">
    <property type="entry name" value="PRK00811.1"/>
    <property type="match status" value="1"/>
</dbReference>
<dbReference type="SUPFAM" id="SSF53335">
    <property type="entry name" value="S-adenosyl-L-methionine-dependent methyltransferases"/>
    <property type="match status" value="1"/>
</dbReference>
<dbReference type="UniPathway" id="UPA00248">
    <property type="reaction ID" value="UER00314"/>
</dbReference>
<evidence type="ECO:0000256" key="4">
    <source>
        <dbReference type="ARBA" id="ARBA00023066"/>
    </source>
</evidence>
<dbReference type="InterPro" id="IPR029063">
    <property type="entry name" value="SAM-dependent_MTases_sf"/>
</dbReference>
<proteinExistence type="inferred from homology"/>
<evidence type="ECO:0000256" key="2">
    <source>
        <dbReference type="ARBA" id="ARBA00022490"/>
    </source>
</evidence>
<comment type="subunit">
    <text evidence="6">Homodimer or homotetramer.</text>
</comment>
<dbReference type="GO" id="GO:0005829">
    <property type="term" value="C:cytosol"/>
    <property type="evidence" value="ECO:0007669"/>
    <property type="project" value="TreeGrafter"/>
</dbReference>
<name>A0A1E8CJN1_9GAMM</name>
<keyword evidence="12" id="KW-1185">Reference proteome</keyword>
<dbReference type="Pfam" id="PF17284">
    <property type="entry name" value="Spermine_synt_N"/>
    <property type="match status" value="1"/>
</dbReference>
<organism evidence="11 12">
    <name type="scientific">Pseudohongiella acticola</name>
    <dbReference type="NCBI Taxonomy" id="1524254"/>
    <lineage>
        <taxon>Bacteria</taxon>
        <taxon>Pseudomonadati</taxon>
        <taxon>Pseudomonadota</taxon>
        <taxon>Gammaproteobacteria</taxon>
        <taxon>Pseudomonadales</taxon>
        <taxon>Pseudohongiellaceae</taxon>
        <taxon>Pseudohongiella</taxon>
    </lineage>
</organism>
<dbReference type="GO" id="GO:0004766">
    <property type="term" value="F:spermidine synthase activity"/>
    <property type="evidence" value="ECO:0007669"/>
    <property type="project" value="UniProtKB-UniRule"/>
</dbReference>
<feature type="binding site" evidence="6">
    <location>
        <position position="63"/>
    </location>
    <ligand>
        <name>spermidine</name>
        <dbReference type="ChEBI" id="CHEBI:57834"/>
    </ligand>
</feature>
<evidence type="ECO:0000259" key="10">
    <source>
        <dbReference type="PROSITE" id="PS51006"/>
    </source>
</evidence>
<dbReference type="OrthoDB" id="9793120at2"/>
<feature type="binding site" evidence="6">
    <location>
        <begin position="139"/>
        <end position="140"/>
    </location>
    <ligand>
        <name>S-methyl-5'-thioadenosine</name>
        <dbReference type="ChEBI" id="CHEBI:17509"/>
    </ligand>
</feature>
<evidence type="ECO:0000256" key="6">
    <source>
        <dbReference type="HAMAP-Rule" id="MF_00198"/>
    </source>
</evidence>
<evidence type="ECO:0000256" key="7">
    <source>
        <dbReference type="PROSITE-ProRule" id="PRU00354"/>
    </source>
</evidence>
<accession>A0A1E8CJN1</accession>
<comment type="function">
    <text evidence="6">Catalyzes the irreversible transfer of a propylamine group from the amino donor S-adenosylmethioninamine (decarboxy-AdoMet) to putrescine (1,4-diaminobutane) to yield spermidine.</text>
</comment>
<evidence type="ECO:0000313" key="11">
    <source>
        <dbReference type="EMBL" id="OFE12609.1"/>
    </source>
</evidence>
<comment type="caution">
    <text evidence="11">The sequence shown here is derived from an EMBL/GenBank/DDBJ whole genome shotgun (WGS) entry which is preliminary data.</text>
</comment>
<sequence length="288" mass="32499">MSARDWTETLYSGYGQSFTVDEVLFEHKTDHQHLMIFNNRQFGRVMALDGIVQTTERDEFIYHEMLTHVPLMAHGNARRVLIIGGGDGGILREVCRHPSVEHVTQVEIDQAVIDMAREYLPAHSDGAYDDPRANIVIGDGFDFVQKTDQRFDVIISDSTDPQGPGEILFSKDFYAGCQRCLNPGGILVTQNGVVFMQTDEVTNTAARLNRLYKDWHFYGAAVPTYVGGIMTFAWASDDPGLRRTDLATLQKRWQASAIRSRYYTPELHHAAFALPQYVLDQLAPLKQA</sequence>
<dbReference type="InterPro" id="IPR037163">
    <property type="entry name" value="Spermidine_synt_N_sf"/>
</dbReference>
<dbReference type="EMBL" id="MASR01000001">
    <property type="protein sequence ID" value="OFE12609.1"/>
    <property type="molecule type" value="Genomic_DNA"/>
</dbReference>
<evidence type="ECO:0000256" key="5">
    <source>
        <dbReference type="ARBA" id="ARBA00023115"/>
    </source>
</evidence>
<evidence type="ECO:0000256" key="9">
    <source>
        <dbReference type="RuleBase" id="RU003837"/>
    </source>
</evidence>
<feature type="active site" description="Proton acceptor" evidence="6 7">
    <location>
        <position position="157"/>
    </location>
</feature>